<dbReference type="RefSeq" id="WP_345679498.1">
    <property type="nucleotide sequence ID" value="NZ_BAABHS010000032.1"/>
</dbReference>
<keyword evidence="3" id="KW-1185">Reference proteome</keyword>
<dbReference type="Proteomes" id="UP001500466">
    <property type="component" value="Unassembled WGS sequence"/>
</dbReference>
<evidence type="ECO:0000259" key="1">
    <source>
        <dbReference type="PROSITE" id="PS51502"/>
    </source>
</evidence>
<evidence type="ECO:0000313" key="2">
    <source>
        <dbReference type="EMBL" id="GAA4986650.1"/>
    </source>
</evidence>
<feature type="domain" description="Stress-response A/B barrel" evidence="1">
    <location>
        <begin position="67"/>
        <end position="165"/>
    </location>
</feature>
<evidence type="ECO:0000313" key="3">
    <source>
        <dbReference type="Proteomes" id="UP001500466"/>
    </source>
</evidence>
<dbReference type="Pfam" id="PF07876">
    <property type="entry name" value="Dabb"/>
    <property type="match status" value="1"/>
</dbReference>
<protein>
    <recommendedName>
        <fullName evidence="1">Stress-response A/B barrel domain-containing protein</fullName>
    </recommendedName>
</protein>
<comment type="caution">
    <text evidence="2">The sequence shown here is derived from an EMBL/GenBank/DDBJ whole genome shotgun (WGS) entry which is preliminary data.</text>
</comment>
<accession>A0ABP9I344</accession>
<dbReference type="PROSITE" id="PS51502">
    <property type="entry name" value="S_R_A_B_BARREL"/>
    <property type="match status" value="1"/>
</dbReference>
<proteinExistence type="predicted"/>
<dbReference type="Gene3D" id="3.30.70.100">
    <property type="match status" value="1"/>
</dbReference>
<dbReference type="SMART" id="SM00886">
    <property type="entry name" value="Dabb"/>
    <property type="match status" value="1"/>
</dbReference>
<name>A0ABP9I344_9ACTN</name>
<dbReference type="SUPFAM" id="SSF54909">
    <property type="entry name" value="Dimeric alpha+beta barrel"/>
    <property type="match status" value="1"/>
</dbReference>
<reference evidence="3" key="1">
    <citation type="journal article" date="2019" name="Int. J. Syst. Evol. Microbiol.">
        <title>The Global Catalogue of Microorganisms (GCM) 10K type strain sequencing project: providing services to taxonomists for standard genome sequencing and annotation.</title>
        <authorList>
            <consortium name="The Broad Institute Genomics Platform"/>
            <consortium name="The Broad Institute Genome Sequencing Center for Infectious Disease"/>
            <person name="Wu L."/>
            <person name="Ma J."/>
        </authorList>
    </citation>
    <scope>NUCLEOTIDE SEQUENCE [LARGE SCALE GENOMIC DNA]</scope>
    <source>
        <strain evidence="3">JCM 17986</strain>
    </source>
</reference>
<dbReference type="InterPro" id="IPR011008">
    <property type="entry name" value="Dimeric_a/b-barrel"/>
</dbReference>
<sequence length="173" mass="18727">MTRWVALAAADVPIPAGTVGGPDLPGSVGGLGATWDSVGERAPEGAAEAVALQPVGARQVPLDGRRLKRTLLLSVHPGTPDETVRRFEADVMAMPDHITTIRSWALSRVATPGSVWTHVWEQEFADVAGLTGEYLMHPYHWTYVDRWFDGEMPGSIVAPKLAHVFRWADGPVL</sequence>
<gene>
    <name evidence="2" type="ORF">GCM10023205_66570</name>
</gene>
<organism evidence="2 3">
    <name type="scientific">Yinghuangia aomiensis</name>
    <dbReference type="NCBI Taxonomy" id="676205"/>
    <lineage>
        <taxon>Bacteria</taxon>
        <taxon>Bacillati</taxon>
        <taxon>Actinomycetota</taxon>
        <taxon>Actinomycetes</taxon>
        <taxon>Kitasatosporales</taxon>
        <taxon>Streptomycetaceae</taxon>
        <taxon>Yinghuangia</taxon>
    </lineage>
</organism>
<dbReference type="InterPro" id="IPR013097">
    <property type="entry name" value="Dabb"/>
</dbReference>
<dbReference type="EMBL" id="BAABHS010000032">
    <property type="protein sequence ID" value="GAA4986650.1"/>
    <property type="molecule type" value="Genomic_DNA"/>
</dbReference>